<dbReference type="Gene3D" id="1.10.1380.10">
    <property type="entry name" value="Neutral endopeptidase , domain2"/>
    <property type="match status" value="1"/>
</dbReference>
<sequence>MSLLRPASSQPLLASLALFCSLAWPTAQAAEPAPSAAKEGPLAALPYTPALDLPSMDRTVDPCEDFYQFACGGWMTNNPVPDDQSRWSVYAKMANENQRYLWGTLERLAGERKAGAALNANQAKMADYWGACMNEEAANAAGLAPLQPLLAQIQGLSSKKQLPVLIAALHLQLGNERVLFGFGANQDFANANQVIAFAMAGGISLPDRDMYLKGDEKSVQLRQQYERHIARVFEVLGDRPEAAAAAAKLVLATETGLAQQMLSRVDKRDPYKTFHKMNARGLQALTPGFDWAAYRQALAVPAKLNTYNVTEPAFFKALDKRLQQMSLDEIKTYLRWQAASSMAPYLNNELVQLNFDFFGQALNGVPQLKARWKRCVELVDAQLGEALGQEFVAKNFSPELKKATQQMTTEIEQAMADSVKHLPWMSEATKARAMQKLHSIVNKIGYPDQWRDYSAFAVKAGDFVGNVQRGNAFEARRQLAKIGKPLDRGEWGMTPQTVNAYYSAQMNDMNFPAAVLQPPLFDASIDIAPSYGNTGGTIGHELIHGFDDEGRQFDAKGNLKDWWTKKDAKAFEQRAACVVDQYAQYTIVDDIKINSKLTLGEDLADLGGMVLALAAWRKHTETMKLEPRDGFTPEQRFFIGFAQWDCNTARPEALRVQALTNPHSPGRYRINGVAVNMPEFAKAFACKPGQKMVKPDAERCKVW</sequence>
<dbReference type="Pfam" id="PF05649">
    <property type="entry name" value="Peptidase_M13_N"/>
    <property type="match status" value="1"/>
</dbReference>
<dbReference type="EMBL" id="JAVXZY010000014">
    <property type="protein sequence ID" value="MDT9002314.1"/>
    <property type="molecule type" value="Genomic_DNA"/>
</dbReference>
<keyword evidence="6" id="KW-0862">Zinc</keyword>
<keyword evidence="7" id="KW-0482">Metalloprotease</keyword>
<keyword evidence="5 11" id="KW-0378">Hydrolase</keyword>
<dbReference type="EC" id="3.4.24.-" evidence="11"/>
<dbReference type="InterPro" id="IPR018497">
    <property type="entry name" value="Peptidase_M13_C"/>
</dbReference>
<dbReference type="Pfam" id="PF01431">
    <property type="entry name" value="Peptidase_M13"/>
    <property type="match status" value="1"/>
</dbReference>
<feature type="chain" id="PRO_5047179823" evidence="8">
    <location>
        <begin position="30"/>
        <end position="703"/>
    </location>
</feature>
<dbReference type="PANTHER" id="PTHR11733">
    <property type="entry name" value="ZINC METALLOPROTEASE FAMILY M13 NEPRILYSIN-RELATED"/>
    <property type="match status" value="1"/>
</dbReference>
<keyword evidence="3" id="KW-0645">Protease</keyword>
<feature type="domain" description="Peptidase M13 C-terminal" evidence="9">
    <location>
        <begin position="499"/>
        <end position="700"/>
    </location>
</feature>
<dbReference type="PROSITE" id="PS51885">
    <property type="entry name" value="NEPRILYSIN"/>
    <property type="match status" value="1"/>
</dbReference>
<proteinExistence type="inferred from homology"/>
<dbReference type="InterPro" id="IPR042089">
    <property type="entry name" value="Peptidase_M13_dom_2"/>
</dbReference>
<dbReference type="RefSeq" id="WP_315653208.1">
    <property type="nucleotide sequence ID" value="NZ_JAVXZY010000014.1"/>
</dbReference>
<evidence type="ECO:0000259" key="9">
    <source>
        <dbReference type="Pfam" id="PF01431"/>
    </source>
</evidence>
<feature type="signal peptide" evidence="8">
    <location>
        <begin position="1"/>
        <end position="29"/>
    </location>
</feature>
<keyword evidence="12" id="KW-1185">Reference proteome</keyword>
<evidence type="ECO:0000256" key="5">
    <source>
        <dbReference type="ARBA" id="ARBA00022801"/>
    </source>
</evidence>
<evidence type="ECO:0000256" key="2">
    <source>
        <dbReference type="ARBA" id="ARBA00007357"/>
    </source>
</evidence>
<dbReference type="InterPro" id="IPR008753">
    <property type="entry name" value="Peptidase_M13_N"/>
</dbReference>
<accession>A0ABU3PID8</accession>
<evidence type="ECO:0000256" key="6">
    <source>
        <dbReference type="ARBA" id="ARBA00022833"/>
    </source>
</evidence>
<name>A0ABU3PID8_9BURK</name>
<dbReference type="CDD" id="cd08662">
    <property type="entry name" value="M13"/>
    <property type="match status" value="1"/>
</dbReference>
<protein>
    <submittedName>
        <fullName evidence="11">M13 family metallopeptidase</fullName>
        <ecNumber evidence="11">3.4.24.-</ecNumber>
    </submittedName>
</protein>
<dbReference type="Proteomes" id="UP001246372">
    <property type="component" value="Unassembled WGS sequence"/>
</dbReference>
<comment type="caution">
    <text evidence="11">The sequence shown here is derived from an EMBL/GenBank/DDBJ whole genome shotgun (WGS) entry which is preliminary data.</text>
</comment>
<keyword evidence="4" id="KW-0479">Metal-binding</keyword>
<keyword evidence="8" id="KW-0732">Signal</keyword>
<organism evidence="11 12">
    <name type="scientific">Roseateles aquae</name>
    <dbReference type="NCBI Taxonomy" id="3077235"/>
    <lineage>
        <taxon>Bacteria</taxon>
        <taxon>Pseudomonadati</taxon>
        <taxon>Pseudomonadota</taxon>
        <taxon>Betaproteobacteria</taxon>
        <taxon>Burkholderiales</taxon>
        <taxon>Sphaerotilaceae</taxon>
        <taxon>Roseateles</taxon>
    </lineage>
</organism>
<reference evidence="11" key="1">
    <citation type="submission" date="2023-09" db="EMBL/GenBank/DDBJ databases">
        <title>Paucibacter sp. APW11 Genome sequencing and assembly.</title>
        <authorList>
            <person name="Kim I."/>
        </authorList>
    </citation>
    <scope>NUCLEOTIDE SEQUENCE</scope>
    <source>
        <strain evidence="11">APW11</strain>
    </source>
</reference>
<evidence type="ECO:0000256" key="4">
    <source>
        <dbReference type="ARBA" id="ARBA00022723"/>
    </source>
</evidence>
<dbReference type="Gene3D" id="3.40.390.10">
    <property type="entry name" value="Collagenase (Catalytic Domain)"/>
    <property type="match status" value="1"/>
</dbReference>
<evidence type="ECO:0000259" key="10">
    <source>
        <dbReference type="Pfam" id="PF05649"/>
    </source>
</evidence>
<evidence type="ECO:0000256" key="1">
    <source>
        <dbReference type="ARBA" id="ARBA00001947"/>
    </source>
</evidence>
<comment type="cofactor">
    <cofactor evidence="1">
        <name>Zn(2+)</name>
        <dbReference type="ChEBI" id="CHEBI:29105"/>
    </cofactor>
</comment>
<evidence type="ECO:0000313" key="12">
    <source>
        <dbReference type="Proteomes" id="UP001246372"/>
    </source>
</evidence>
<dbReference type="InterPro" id="IPR024079">
    <property type="entry name" value="MetalloPept_cat_dom_sf"/>
</dbReference>
<dbReference type="SUPFAM" id="SSF55486">
    <property type="entry name" value="Metalloproteases ('zincins'), catalytic domain"/>
    <property type="match status" value="1"/>
</dbReference>
<evidence type="ECO:0000256" key="7">
    <source>
        <dbReference type="ARBA" id="ARBA00023049"/>
    </source>
</evidence>
<dbReference type="InterPro" id="IPR000718">
    <property type="entry name" value="Peptidase_M13"/>
</dbReference>
<evidence type="ECO:0000313" key="11">
    <source>
        <dbReference type="EMBL" id="MDT9002314.1"/>
    </source>
</evidence>
<comment type="similarity">
    <text evidence="2">Belongs to the peptidase M13 family.</text>
</comment>
<dbReference type="GO" id="GO:0016787">
    <property type="term" value="F:hydrolase activity"/>
    <property type="evidence" value="ECO:0007669"/>
    <property type="project" value="UniProtKB-KW"/>
</dbReference>
<feature type="domain" description="Peptidase M13 N-terminal" evidence="10">
    <location>
        <begin position="62"/>
        <end position="447"/>
    </location>
</feature>
<evidence type="ECO:0000256" key="8">
    <source>
        <dbReference type="SAM" id="SignalP"/>
    </source>
</evidence>
<dbReference type="PRINTS" id="PR00786">
    <property type="entry name" value="NEPRILYSIN"/>
</dbReference>
<dbReference type="PANTHER" id="PTHR11733:SF167">
    <property type="entry name" value="FI17812P1-RELATED"/>
    <property type="match status" value="1"/>
</dbReference>
<gene>
    <name evidence="11" type="ORF">RQP53_23740</name>
</gene>
<evidence type="ECO:0000256" key="3">
    <source>
        <dbReference type="ARBA" id="ARBA00022670"/>
    </source>
</evidence>